<keyword evidence="3" id="KW-0813">Transport</keyword>
<dbReference type="VEuPathDB" id="VectorBase:ISCP_024411"/>
<evidence type="ECO:0000256" key="2">
    <source>
        <dbReference type="ARBA" id="ARBA00006513"/>
    </source>
</evidence>
<keyword evidence="8" id="KW-0406">Ion transport</keyword>
<evidence type="ECO:0000256" key="1">
    <source>
        <dbReference type="ARBA" id="ARBA00004651"/>
    </source>
</evidence>
<dbReference type="PaxDb" id="6945-B7Q559"/>
<evidence type="ECO:0000256" key="11">
    <source>
        <dbReference type="SAM" id="MobiDB-lite"/>
    </source>
</evidence>
<dbReference type="EMBL" id="ABJB011094499">
    <property type="status" value="NOT_ANNOTATED_CDS"/>
    <property type="molecule type" value="Genomic_DNA"/>
</dbReference>
<dbReference type="AlphaFoldDB" id="B7Q559"/>
<dbReference type="HOGENOM" id="CLU_617194_0_0_1"/>
<keyword evidence="4" id="KW-1003">Cell membrane</keyword>
<dbReference type="EnsemblMetazoa" id="ISCW011395-RA">
    <property type="protein sequence ID" value="ISCW011395-PA"/>
    <property type="gene ID" value="ISCW011395"/>
</dbReference>
<keyword evidence="5 12" id="KW-0812">Transmembrane</keyword>
<keyword evidence="6" id="KW-0375">Hydrogen ion transport</keyword>
<dbReference type="EMBL" id="DS859680">
    <property type="protein sequence ID" value="EEC13981.1"/>
    <property type="molecule type" value="Genomic_DNA"/>
</dbReference>
<dbReference type="VEuPathDB" id="VectorBase:ISCI011395"/>
<evidence type="ECO:0000256" key="10">
    <source>
        <dbReference type="ARBA" id="ARBA00023303"/>
    </source>
</evidence>
<evidence type="ECO:0000256" key="3">
    <source>
        <dbReference type="ARBA" id="ARBA00022448"/>
    </source>
</evidence>
<dbReference type="InParanoid" id="B7Q559"/>
<organism>
    <name type="scientific">Ixodes scapularis</name>
    <name type="common">Black-legged tick</name>
    <name type="synonym">Deer tick</name>
    <dbReference type="NCBI Taxonomy" id="6945"/>
    <lineage>
        <taxon>Eukaryota</taxon>
        <taxon>Metazoa</taxon>
        <taxon>Ecdysozoa</taxon>
        <taxon>Arthropoda</taxon>
        <taxon>Chelicerata</taxon>
        <taxon>Arachnida</taxon>
        <taxon>Acari</taxon>
        <taxon>Parasitiformes</taxon>
        <taxon>Ixodida</taxon>
        <taxon>Ixodoidea</taxon>
        <taxon>Ixodidae</taxon>
        <taxon>Ixodinae</taxon>
        <taxon>Ixodes</taxon>
    </lineage>
</organism>
<dbReference type="InterPro" id="IPR004878">
    <property type="entry name" value="Otopetrin"/>
</dbReference>
<evidence type="ECO:0000256" key="6">
    <source>
        <dbReference type="ARBA" id="ARBA00022781"/>
    </source>
</evidence>
<sequence length="444" mass="50145">MSKAGVNKTITFSACSIPMTDLDKSPTRNTEFRPHSSSCSGRLGEADRPRKNLLGSKRSGSLSAVGQAKPPASPTTTMDENLNSLPDIRVGTENLTSDDRPNGNVFTITQPVSSGRNSPTNMSFRMKNLQPDSISRDNIFGCVVCVIGVAWLVFLHVDLTRYKLLILERIKKTLKEYEDLADRISLTTECVINGQYAWSPKAPEDENTEDLVPHYRFLKGRHSGSFFLKTGMAVFCSGHIIHEGLMLSKGIIDWNNDPENCRDVTNVLLHTLRPVFSFYQLFIVFKYSNVVQLDQNAHPVTFLDNFLLFIPLPFYFINAILCIMAELDMFETTRIVLRVASLLQIIIQTPLLVDGLRRCSNSHVLRYQKPGREIITFLLILNVTQWVVFTVQQKHIDDLIAAKVVYGDLWAFIGHATIPVMLFYRFHSAVCLADIWQSAYFKGE</sequence>
<dbReference type="PANTHER" id="PTHR21522:SF58">
    <property type="entry name" value="AGAP000074-PA"/>
    <property type="match status" value="1"/>
</dbReference>
<dbReference type="EMBL" id="ABJB010714845">
    <property type="status" value="NOT_ANNOTATED_CDS"/>
    <property type="molecule type" value="Genomic_DNA"/>
</dbReference>
<feature type="compositionally biased region" description="Polar residues" evidence="11">
    <location>
        <begin position="104"/>
        <end position="122"/>
    </location>
</feature>
<feature type="transmembrane region" description="Helical" evidence="12">
    <location>
        <begin position="374"/>
        <end position="392"/>
    </location>
</feature>
<feature type="compositionally biased region" description="Polar residues" evidence="11">
    <location>
        <begin position="74"/>
        <end position="84"/>
    </location>
</feature>
<comment type="similarity">
    <text evidence="2">Belongs to the otopetrin family.</text>
</comment>
<dbReference type="Pfam" id="PF03189">
    <property type="entry name" value="Otopetrin"/>
    <property type="match status" value="2"/>
</dbReference>
<feature type="transmembrane region" description="Helical" evidence="12">
    <location>
        <begin position="306"/>
        <end position="329"/>
    </location>
</feature>
<keyword evidence="10" id="KW-0407">Ion channel</keyword>
<keyword evidence="9 12" id="KW-0472">Membrane</keyword>
<dbReference type="GO" id="GO:0015252">
    <property type="term" value="F:proton channel activity"/>
    <property type="evidence" value="ECO:0000318"/>
    <property type="project" value="GO_Central"/>
</dbReference>
<name>B7Q559_IXOSC</name>
<dbReference type="VEuPathDB" id="VectorBase:ISCW011395"/>
<dbReference type="PANTHER" id="PTHR21522">
    <property type="entry name" value="PROTON CHANNEL OTOP"/>
    <property type="match status" value="1"/>
</dbReference>
<dbReference type="EMBL" id="ABJB010879525">
    <property type="status" value="NOT_ANNOTATED_CDS"/>
    <property type="molecule type" value="Genomic_DNA"/>
</dbReference>
<feature type="region of interest" description="Disordered" evidence="11">
    <location>
        <begin position="18"/>
        <end position="122"/>
    </location>
</feature>
<dbReference type="EMBL" id="ABJB010484278">
    <property type="status" value="NOT_ANNOTATED_CDS"/>
    <property type="molecule type" value="Genomic_DNA"/>
</dbReference>
<evidence type="ECO:0000256" key="4">
    <source>
        <dbReference type="ARBA" id="ARBA00022475"/>
    </source>
</evidence>
<evidence type="ECO:0000256" key="5">
    <source>
        <dbReference type="ARBA" id="ARBA00022692"/>
    </source>
</evidence>
<accession>B7Q559</accession>
<keyword evidence="15" id="KW-1185">Reference proteome</keyword>
<dbReference type="EMBL" id="ABJB010721280">
    <property type="status" value="NOT_ANNOTATED_CDS"/>
    <property type="molecule type" value="Genomic_DNA"/>
</dbReference>
<comment type="subcellular location">
    <subcellularLocation>
        <location evidence="1">Cell membrane</location>
        <topology evidence="1">Multi-pass membrane protein</topology>
    </subcellularLocation>
</comment>
<proteinExistence type="inferred from homology"/>
<keyword evidence="7 12" id="KW-1133">Transmembrane helix</keyword>
<dbReference type="EMBL" id="ABJB010998617">
    <property type="status" value="NOT_ANNOTATED_CDS"/>
    <property type="molecule type" value="Genomic_DNA"/>
</dbReference>
<evidence type="ECO:0000313" key="14">
    <source>
        <dbReference type="EnsemblMetazoa" id="ISCW011395-PA"/>
    </source>
</evidence>
<evidence type="ECO:0000256" key="8">
    <source>
        <dbReference type="ARBA" id="ARBA00023065"/>
    </source>
</evidence>
<feature type="transmembrane region" description="Helical" evidence="12">
    <location>
        <begin position="404"/>
        <end position="424"/>
    </location>
</feature>
<evidence type="ECO:0000256" key="9">
    <source>
        <dbReference type="ARBA" id="ARBA00023136"/>
    </source>
</evidence>
<reference evidence="14" key="2">
    <citation type="submission" date="2020-05" db="UniProtKB">
        <authorList>
            <consortium name="EnsemblMetazoa"/>
        </authorList>
    </citation>
    <scope>IDENTIFICATION</scope>
    <source>
        <strain evidence="14">wikel</strain>
    </source>
</reference>
<dbReference type="OrthoDB" id="6429739at2759"/>
<protein>
    <submittedName>
        <fullName evidence="13 14">Uncharacterized protein</fullName>
    </submittedName>
</protein>
<evidence type="ECO:0000313" key="15">
    <source>
        <dbReference type="Proteomes" id="UP000001555"/>
    </source>
</evidence>
<dbReference type="EMBL" id="ABJB010203799">
    <property type="status" value="NOT_ANNOTATED_CDS"/>
    <property type="molecule type" value="Genomic_DNA"/>
</dbReference>
<dbReference type="GO" id="GO:0005886">
    <property type="term" value="C:plasma membrane"/>
    <property type="evidence" value="ECO:0000318"/>
    <property type="project" value="GO_Central"/>
</dbReference>
<gene>
    <name evidence="13" type="ORF">IscW_ISCW011395</name>
</gene>
<dbReference type="Proteomes" id="UP000001555">
    <property type="component" value="Unassembled WGS sequence"/>
</dbReference>
<feature type="compositionally biased region" description="Basic and acidic residues" evidence="11">
    <location>
        <begin position="21"/>
        <end position="34"/>
    </location>
</feature>
<evidence type="ECO:0000313" key="13">
    <source>
        <dbReference type="EMBL" id="EEC13981.1"/>
    </source>
</evidence>
<evidence type="ECO:0000256" key="7">
    <source>
        <dbReference type="ARBA" id="ARBA00022989"/>
    </source>
</evidence>
<evidence type="ECO:0000256" key="12">
    <source>
        <dbReference type="SAM" id="Phobius"/>
    </source>
</evidence>
<feature type="transmembrane region" description="Helical" evidence="12">
    <location>
        <begin position="138"/>
        <end position="159"/>
    </location>
</feature>
<dbReference type="GO" id="GO:1902600">
    <property type="term" value="P:proton transmembrane transport"/>
    <property type="evidence" value="ECO:0000318"/>
    <property type="project" value="GO_Central"/>
</dbReference>
<reference evidence="13 15" key="1">
    <citation type="submission" date="2008-03" db="EMBL/GenBank/DDBJ databases">
        <title>Annotation of Ixodes scapularis.</title>
        <authorList>
            <consortium name="Ixodes scapularis Genome Project Consortium"/>
            <person name="Caler E."/>
            <person name="Hannick L.I."/>
            <person name="Bidwell S."/>
            <person name="Joardar V."/>
            <person name="Thiagarajan M."/>
            <person name="Amedeo P."/>
            <person name="Galinsky K.J."/>
            <person name="Schobel S."/>
            <person name="Inman J."/>
            <person name="Hostetler J."/>
            <person name="Miller J."/>
            <person name="Hammond M."/>
            <person name="Megy K."/>
            <person name="Lawson D."/>
            <person name="Kodira C."/>
            <person name="Sutton G."/>
            <person name="Meyer J."/>
            <person name="Hill C.A."/>
            <person name="Birren B."/>
            <person name="Nene V."/>
            <person name="Collins F."/>
            <person name="Alarcon-Chaidez F."/>
            <person name="Wikel S."/>
            <person name="Strausberg R."/>
        </authorList>
    </citation>
    <scope>NUCLEOTIDE SEQUENCE [LARGE SCALE GENOMIC DNA]</scope>
    <source>
        <strain evidence="15">Wikel</strain>
        <strain evidence="13">Wikel colony</strain>
    </source>
</reference>